<accession>A0A813Y7N0</accession>
<reference evidence="2" key="1">
    <citation type="submission" date="2021-02" db="EMBL/GenBank/DDBJ databases">
        <authorList>
            <person name="Nowell W R."/>
        </authorList>
    </citation>
    <scope>NUCLEOTIDE SEQUENCE</scope>
</reference>
<dbReference type="Proteomes" id="UP000663852">
    <property type="component" value="Unassembled WGS sequence"/>
</dbReference>
<comment type="caution">
    <text evidence="2">The sequence shown here is derived from an EMBL/GenBank/DDBJ whole genome shotgun (WGS) entry which is preliminary data.</text>
</comment>
<evidence type="ECO:0000313" key="3">
    <source>
        <dbReference type="Proteomes" id="UP000663852"/>
    </source>
</evidence>
<sequence>MHYICCVAFSVHSISLSVSSNQTKYSIIFRNLQDMENGNVAVEHQEQLCEEAKNTIDQETDDILKKTKAANNEAEEEDDDDDDEVVPSTTPKPAGEQDDSTEIEVNVSQSVSPGQVDVPGKEVNGSEKQEDNETVVSSSESVTNKKRELEDEDEDDQASSSNEQTKKMKIHELNDTPPVETKELSATVDV</sequence>
<name>A0A813Y7N0_ADIRI</name>
<dbReference type="EMBL" id="CAJNOJ010000028">
    <property type="protein sequence ID" value="CAF0878864.1"/>
    <property type="molecule type" value="Genomic_DNA"/>
</dbReference>
<feature type="region of interest" description="Disordered" evidence="1">
    <location>
        <begin position="59"/>
        <end position="190"/>
    </location>
</feature>
<organism evidence="2 3">
    <name type="scientific">Adineta ricciae</name>
    <name type="common">Rotifer</name>
    <dbReference type="NCBI Taxonomy" id="249248"/>
    <lineage>
        <taxon>Eukaryota</taxon>
        <taxon>Metazoa</taxon>
        <taxon>Spiralia</taxon>
        <taxon>Gnathifera</taxon>
        <taxon>Rotifera</taxon>
        <taxon>Eurotatoria</taxon>
        <taxon>Bdelloidea</taxon>
        <taxon>Adinetida</taxon>
        <taxon>Adinetidae</taxon>
        <taxon>Adineta</taxon>
    </lineage>
</organism>
<feature type="compositionally biased region" description="Acidic residues" evidence="1">
    <location>
        <begin position="73"/>
        <end position="85"/>
    </location>
</feature>
<gene>
    <name evidence="2" type="ORF">EDS130_LOCUS8682</name>
</gene>
<dbReference type="OrthoDB" id="10037481at2759"/>
<dbReference type="AlphaFoldDB" id="A0A813Y7N0"/>
<protein>
    <submittedName>
        <fullName evidence="2">Uncharacterized protein</fullName>
    </submittedName>
</protein>
<evidence type="ECO:0000313" key="2">
    <source>
        <dbReference type="EMBL" id="CAF0878864.1"/>
    </source>
</evidence>
<evidence type="ECO:0000256" key="1">
    <source>
        <dbReference type="SAM" id="MobiDB-lite"/>
    </source>
</evidence>
<feature type="compositionally biased region" description="Basic and acidic residues" evidence="1">
    <location>
        <begin position="164"/>
        <end position="174"/>
    </location>
</feature>
<proteinExistence type="predicted"/>